<keyword evidence="2" id="KW-0784">Thiamine biosynthesis</keyword>
<dbReference type="InterPro" id="IPR022998">
    <property type="entry name" value="ThiamineP_synth_TenI"/>
</dbReference>
<dbReference type="GO" id="GO:0009228">
    <property type="term" value="P:thiamine biosynthetic process"/>
    <property type="evidence" value="ECO:0007669"/>
    <property type="project" value="UniProtKB-KW"/>
</dbReference>
<comment type="pathway">
    <text evidence="1">Cofactor biosynthesis; thiamine diphosphate biosynthesis.</text>
</comment>
<evidence type="ECO:0000313" key="4">
    <source>
        <dbReference type="EMBL" id="MDB0571349.1"/>
    </source>
</evidence>
<dbReference type="InterPro" id="IPR013785">
    <property type="entry name" value="Aldolase_TIM"/>
</dbReference>
<dbReference type="PANTHER" id="PTHR20857:SF15">
    <property type="entry name" value="THIAMINE-PHOSPHATE SYNTHASE"/>
    <property type="match status" value="1"/>
</dbReference>
<sequence length="391" mass="40959">MSVNALYVSTTWPGAVALAAQIVDRHAEAFGRAPHAWHLTDRADEATTAATVLLTADAAQADRARAAGAAVVLTETRDGERIDTVHDRLGTYRFAGAATGEALGERFVAMFGAALVLAFEPRDALCVARAWIAEAPADALAWPARFEALPRVLEPALPCAASPELTFAPCPTRLGIYAVVPDADWVERLVALGVPTVQLRVKSDKSDDAQAVAGQVRRAAAAARGSTTRLFINDHWRVALDVHAARPDGAPDSGLYGIHLGQEDIDDADLPAIRASGLRLGISTHGYAEMLRVAPLNPSYLALGAVFATPTKTMPTVPQGLGRLFAHAAAMRTRVPAPPLVAIGGIDLAAMPRVLQSGVGCVAVVRALTQAEDVPAAVQALQATFAAHVRA</sequence>
<dbReference type="AlphaFoldDB" id="A0AAW5ZNS3"/>
<protein>
    <submittedName>
        <fullName evidence="4">Thiamine phosphate synthase</fullName>
    </submittedName>
</protein>
<organism evidence="4 5">
    <name type="scientific">Ralstonia solanacearum</name>
    <name type="common">Pseudomonas solanacearum</name>
    <dbReference type="NCBI Taxonomy" id="305"/>
    <lineage>
        <taxon>Bacteria</taxon>
        <taxon>Pseudomonadati</taxon>
        <taxon>Pseudomonadota</taxon>
        <taxon>Betaproteobacteria</taxon>
        <taxon>Burkholderiales</taxon>
        <taxon>Burkholderiaceae</taxon>
        <taxon>Ralstonia</taxon>
        <taxon>Ralstonia solanacearum species complex</taxon>
    </lineage>
</organism>
<dbReference type="CDD" id="cd00564">
    <property type="entry name" value="TMP_TenI"/>
    <property type="match status" value="1"/>
</dbReference>
<gene>
    <name evidence="4" type="ORF">LBW59_11265</name>
</gene>
<dbReference type="SUPFAM" id="SSF51391">
    <property type="entry name" value="Thiamin phosphate synthase"/>
    <property type="match status" value="1"/>
</dbReference>
<reference evidence="4" key="1">
    <citation type="submission" date="2021-09" db="EMBL/GenBank/DDBJ databases">
        <title>Genomic analysis of Ralstonia spp.</title>
        <authorList>
            <person name="Aburjaile F."/>
            <person name="Ariute J.C."/>
            <person name="Pais A.K.L."/>
            <person name="Albuquerque G.M.R."/>
            <person name="Silva A.M.F."/>
            <person name="Brenig B."/>
            <person name="Azevedo V."/>
            <person name="Matiuzzi M."/>
            <person name="Ramos R."/>
            <person name="Goes-Neto A."/>
            <person name="Soares S."/>
            <person name="Iseppon A.M.B."/>
            <person name="Souza E."/>
            <person name="Gama M."/>
        </authorList>
    </citation>
    <scope>NUCLEOTIDE SEQUENCE</scope>
    <source>
        <strain evidence="4">CCRMRs91</strain>
    </source>
</reference>
<dbReference type="EMBL" id="JAIVFG010000015">
    <property type="protein sequence ID" value="MDB0571349.1"/>
    <property type="molecule type" value="Genomic_DNA"/>
</dbReference>
<dbReference type="InterPro" id="IPR036206">
    <property type="entry name" value="ThiamineP_synth_sf"/>
</dbReference>
<evidence type="ECO:0000313" key="5">
    <source>
        <dbReference type="Proteomes" id="UP001144050"/>
    </source>
</evidence>
<evidence type="ECO:0000256" key="1">
    <source>
        <dbReference type="ARBA" id="ARBA00004948"/>
    </source>
</evidence>
<dbReference type="PANTHER" id="PTHR20857">
    <property type="entry name" value="THIAMINE-PHOSPHATE PYROPHOSPHORYLASE"/>
    <property type="match status" value="1"/>
</dbReference>
<evidence type="ECO:0000256" key="2">
    <source>
        <dbReference type="ARBA" id="ARBA00022977"/>
    </source>
</evidence>
<feature type="domain" description="Thiamine phosphate synthase/TenI" evidence="3">
    <location>
        <begin position="183"/>
        <end position="368"/>
    </location>
</feature>
<dbReference type="GO" id="GO:0004789">
    <property type="term" value="F:thiamine-phosphate diphosphorylase activity"/>
    <property type="evidence" value="ECO:0007669"/>
    <property type="project" value="TreeGrafter"/>
</dbReference>
<dbReference type="Gene3D" id="3.20.20.70">
    <property type="entry name" value="Aldolase class I"/>
    <property type="match status" value="1"/>
</dbReference>
<dbReference type="GO" id="GO:0005737">
    <property type="term" value="C:cytoplasm"/>
    <property type="evidence" value="ECO:0007669"/>
    <property type="project" value="TreeGrafter"/>
</dbReference>
<comment type="caution">
    <text evidence="4">The sequence shown here is derived from an EMBL/GenBank/DDBJ whole genome shotgun (WGS) entry which is preliminary data.</text>
</comment>
<evidence type="ECO:0000259" key="3">
    <source>
        <dbReference type="Pfam" id="PF02581"/>
    </source>
</evidence>
<dbReference type="Pfam" id="PF02581">
    <property type="entry name" value="TMP-TENI"/>
    <property type="match status" value="1"/>
</dbReference>
<name>A0AAW5ZNS3_RALSL</name>
<proteinExistence type="predicted"/>
<dbReference type="RefSeq" id="WP_271656569.1">
    <property type="nucleotide sequence ID" value="NZ_JAIVFG010000015.1"/>
</dbReference>
<accession>A0AAW5ZNS3</accession>
<dbReference type="Proteomes" id="UP001144050">
    <property type="component" value="Unassembled WGS sequence"/>
</dbReference>